<keyword evidence="5" id="KW-0472">Membrane</keyword>
<dbReference type="EMBL" id="CDNC01000034">
    <property type="protein sequence ID" value="CEM62508.1"/>
    <property type="molecule type" value="Genomic_DNA"/>
</dbReference>
<dbReference type="Proteomes" id="UP000042527">
    <property type="component" value="Unassembled WGS sequence"/>
</dbReference>
<dbReference type="GO" id="GO:0022857">
    <property type="term" value="F:transmembrane transporter activity"/>
    <property type="evidence" value="ECO:0007669"/>
    <property type="project" value="InterPro"/>
</dbReference>
<dbReference type="RefSeq" id="WP_002697321.1">
    <property type="nucleotide sequence ID" value="NZ_CDNC01000034.1"/>
</dbReference>
<evidence type="ECO:0000313" key="6">
    <source>
        <dbReference type="EMBL" id="CEM62508.1"/>
    </source>
</evidence>
<name>A0A0B7GVK8_TREPH</name>
<dbReference type="PANTHER" id="PTHR43370">
    <property type="entry name" value="SUGAR ABC TRANSPORTER INTEGRAL MEMBRANE PROTEIN-RELATED"/>
    <property type="match status" value="1"/>
</dbReference>
<evidence type="ECO:0000256" key="1">
    <source>
        <dbReference type="ARBA" id="ARBA00004651"/>
    </source>
</evidence>
<evidence type="ECO:0000256" key="5">
    <source>
        <dbReference type="ARBA" id="ARBA00023136"/>
    </source>
</evidence>
<accession>A0A0B7GVK8</accession>
<dbReference type="GeneID" id="57752003"/>
<evidence type="ECO:0000256" key="2">
    <source>
        <dbReference type="ARBA" id="ARBA00022475"/>
    </source>
</evidence>
<evidence type="ECO:0000256" key="4">
    <source>
        <dbReference type="ARBA" id="ARBA00022989"/>
    </source>
</evidence>
<sequence>MNVIISIVQISTPLIFASLGALSTEYAGVLAVFMEGAISLSAFLFVLFTVFFGNYWLGFLCSLLAILLLLFAFAFFTEKKQANPFLTGLSFNLFAAGITTQASARGLGVNGVIAFSQFDSSKHIPLLNNSVPAAIALVFALLFYLFLRCTKVGLNLRFSGEGGKVLEARGAAPSAYKIGSWLIAGFFAACAGASLVLKLGAFTPNISSGRGWTALAVVFLSYKHPLLCVPAALLFSAAEYSANILQTLKFISPSMILALPYLAALTAFILPAIIKKDFVGFSRIRNKA</sequence>
<dbReference type="InterPro" id="IPR001851">
    <property type="entry name" value="ABC_transp_permease"/>
</dbReference>
<keyword evidence="2" id="KW-1003">Cell membrane</keyword>
<comment type="subcellular location">
    <subcellularLocation>
        <location evidence="1">Cell membrane</location>
        <topology evidence="1">Multi-pass membrane protein</topology>
    </subcellularLocation>
</comment>
<evidence type="ECO:0000256" key="3">
    <source>
        <dbReference type="ARBA" id="ARBA00022692"/>
    </source>
</evidence>
<dbReference type="OrthoDB" id="370051at2"/>
<dbReference type="Pfam" id="PF02653">
    <property type="entry name" value="BPD_transp_2"/>
    <property type="match status" value="1"/>
</dbReference>
<evidence type="ECO:0000313" key="7">
    <source>
        <dbReference type="Proteomes" id="UP000042527"/>
    </source>
</evidence>
<dbReference type="CDD" id="cd06580">
    <property type="entry name" value="TM_PBP1_transp_TpRbsC_like"/>
    <property type="match status" value="1"/>
</dbReference>
<organism evidence="6 7">
    <name type="scientific">Treponema phagedenis</name>
    <dbReference type="NCBI Taxonomy" id="162"/>
    <lineage>
        <taxon>Bacteria</taxon>
        <taxon>Pseudomonadati</taxon>
        <taxon>Spirochaetota</taxon>
        <taxon>Spirochaetia</taxon>
        <taxon>Spirochaetales</taxon>
        <taxon>Treponemataceae</taxon>
        <taxon>Treponema</taxon>
    </lineage>
</organism>
<keyword evidence="4" id="KW-1133">Transmembrane helix</keyword>
<protein>
    <submittedName>
        <fullName evidence="6">Branched-chain amino acid ABC transporter, permease protein</fullName>
    </submittedName>
</protein>
<dbReference type="AlphaFoldDB" id="A0A0B7GVK8"/>
<dbReference type="PANTHER" id="PTHR43370:SF1">
    <property type="entry name" value="GUANOSINE ABC TRANSPORTER PERMEASE PROTEIN NUPQ"/>
    <property type="match status" value="1"/>
</dbReference>
<reference evidence="7" key="1">
    <citation type="submission" date="2015-01" db="EMBL/GenBank/DDBJ databases">
        <authorList>
            <person name="Manzoor Shahid"/>
            <person name="Zubair Saima"/>
        </authorList>
    </citation>
    <scope>NUCLEOTIDE SEQUENCE [LARGE SCALE GENOMIC DNA]</scope>
    <source>
        <strain evidence="7">V1</strain>
    </source>
</reference>
<proteinExistence type="predicted"/>
<keyword evidence="7" id="KW-1185">Reference proteome</keyword>
<dbReference type="GO" id="GO:0005886">
    <property type="term" value="C:plasma membrane"/>
    <property type="evidence" value="ECO:0007669"/>
    <property type="project" value="UniProtKB-SubCell"/>
</dbReference>
<gene>
    <name evidence="6" type="ORF">TPHV1_40011</name>
</gene>
<keyword evidence="3" id="KW-0812">Transmembrane</keyword>